<proteinExistence type="inferred from homology"/>
<dbReference type="InterPro" id="IPR011014">
    <property type="entry name" value="MscS_channel_TM-2"/>
</dbReference>
<sequence>MEPGLQDSITTISIYVMWGLGVILALSVLGVSTTSLTVVFGALGVGLGFGLQTIFNNFVSGIILLFERPIQVGDAVEIQGIWGTVKKINVRSTVVQTFDNASLIIPNSEFISSQVTNWSFKEPSLRRKVSVGVAYGSDIELVRTTLLEIAHQIKHVLKKPKPDVMFDDHGDSALIFTLRYWTTVDYYYITSTDIRFAIDRMFKERGIEIAFPQRDIHIRSVFKDETPVEDTNT</sequence>
<dbReference type="SUPFAM" id="SSF50182">
    <property type="entry name" value="Sm-like ribonucleoproteins"/>
    <property type="match status" value="1"/>
</dbReference>
<dbReference type="InterPro" id="IPR006685">
    <property type="entry name" value="MscS_channel_2nd"/>
</dbReference>
<evidence type="ECO:0000256" key="6">
    <source>
        <dbReference type="ARBA" id="ARBA00023136"/>
    </source>
</evidence>
<dbReference type="GO" id="GO:0005886">
    <property type="term" value="C:plasma membrane"/>
    <property type="evidence" value="ECO:0007669"/>
    <property type="project" value="UniProtKB-SubCell"/>
</dbReference>
<comment type="caution">
    <text evidence="11">The sequence shown here is derived from an EMBL/GenBank/DDBJ whole genome shotgun (WGS) entry which is preliminary data.</text>
</comment>
<keyword evidence="5 7" id="KW-1133">Transmembrane helix</keyword>
<dbReference type="PROSITE" id="PS01246">
    <property type="entry name" value="UPF0003"/>
    <property type="match status" value="1"/>
</dbReference>
<dbReference type="Pfam" id="PF00924">
    <property type="entry name" value="MS_channel_2nd"/>
    <property type="match status" value="1"/>
</dbReference>
<keyword evidence="3" id="KW-1003">Cell membrane</keyword>
<evidence type="ECO:0000256" key="7">
    <source>
        <dbReference type="SAM" id="Phobius"/>
    </source>
</evidence>
<evidence type="ECO:0000259" key="9">
    <source>
        <dbReference type="Pfam" id="PF21082"/>
    </source>
</evidence>
<dbReference type="InterPro" id="IPR049278">
    <property type="entry name" value="MS_channel_C"/>
</dbReference>
<accession>A0A8J6P3T3</accession>
<evidence type="ECO:0000313" key="11">
    <source>
        <dbReference type="EMBL" id="MBC8433091.1"/>
    </source>
</evidence>
<reference evidence="11 12" key="1">
    <citation type="submission" date="2020-08" db="EMBL/GenBank/DDBJ databases">
        <title>Bridging the membrane lipid divide: bacteria of the FCB group superphylum have the potential to synthesize archaeal ether lipids.</title>
        <authorList>
            <person name="Villanueva L."/>
            <person name="Von Meijenfeldt F.A.B."/>
            <person name="Westbye A.B."/>
            <person name="Yadav S."/>
            <person name="Hopmans E.C."/>
            <person name="Dutilh B.E."/>
            <person name="Sinninghe Damste J.S."/>
        </authorList>
    </citation>
    <scope>NUCLEOTIDE SEQUENCE [LARGE SCALE GENOMIC DNA]</scope>
    <source>
        <strain evidence="11">NIOZ-UU17</strain>
    </source>
</reference>
<dbReference type="SUPFAM" id="SSF82861">
    <property type="entry name" value="Mechanosensitive channel protein MscS (YggB), transmembrane region"/>
    <property type="match status" value="1"/>
</dbReference>
<dbReference type="Gene3D" id="1.10.287.1260">
    <property type="match status" value="1"/>
</dbReference>
<evidence type="ECO:0000256" key="2">
    <source>
        <dbReference type="ARBA" id="ARBA00008017"/>
    </source>
</evidence>
<evidence type="ECO:0000259" key="8">
    <source>
        <dbReference type="Pfam" id="PF00924"/>
    </source>
</evidence>
<dbReference type="InterPro" id="IPR052702">
    <property type="entry name" value="MscS-like_channel"/>
</dbReference>
<dbReference type="PANTHER" id="PTHR30347">
    <property type="entry name" value="POTASSIUM CHANNEL RELATED"/>
    <property type="match status" value="1"/>
</dbReference>
<feature type="domain" description="Mechanosensitive ion channel MscS" evidence="8">
    <location>
        <begin position="53"/>
        <end position="119"/>
    </location>
</feature>
<protein>
    <submittedName>
        <fullName evidence="11">Mechanosensitive ion channel</fullName>
    </submittedName>
</protein>
<evidence type="ECO:0000256" key="1">
    <source>
        <dbReference type="ARBA" id="ARBA00004651"/>
    </source>
</evidence>
<dbReference type="SUPFAM" id="SSF82689">
    <property type="entry name" value="Mechanosensitive channel protein MscS (YggB), C-terminal domain"/>
    <property type="match status" value="1"/>
</dbReference>
<dbReference type="InterPro" id="IPR049142">
    <property type="entry name" value="MS_channel_1st"/>
</dbReference>
<dbReference type="Pfam" id="PF21088">
    <property type="entry name" value="MS_channel_1st"/>
    <property type="match status" value="1"/>
</dbReference>
<evidence type="ECO:0000259" key="10">
    <source>
        <dbReference type="Pfam" id="PF21088"/>
    </source>
</evidence>
<evidence type="ECO:0000256" key="5">
    <source>
        <dbReference type="ARBA" id="ARBA00022989"/>
    </source>
</evidence>
<evidence type="ECO:0000313" key="12">
    <source>
        <dbReference type="Proteomes" id="UP000605201"/>
    </source>
</evidence>
<feature type="domain" description="Mechanosensitive ion channel MscS C-terminal" evidence="9">
    <location>
        <begin position="128"/>
        <end position="209"/>
    </location>
</feature>
<comment type="similarity">
    <text evidence="2">Belongs to the MscS (TC 1.A.23) family.</text>
</comment>
<evidence type="ECO:0000256" key="4">
    <source>
        <dbReference type="ARBA" id="ARBA00022692"/>
    </source>
</evidence>
<dbReference type="InterPro" id="IPR023408">
    <property type="entry name" value="MscS_beta-dom_sf"/>
</dbReference>
<feature type="domain" description="Mechanosensitive ion channel transmembrane helices 2/3" evidence="10">
    <location>
        <begin position="11"/>
        <end position="52"/>
    </location>
</feature>
<dbReference type="InterPro" id="IPR006686">
    <property type="entry name" value="MscS_channel_CS"/>
</dbReference>
<feature type="transmembrane region" description="Helical" evidence="7">
    <location>
        <begin position="38"/>
        <end position="66"/>
    </location>
</feature>
<dbReference type="Pfam" id="PF21082">
    <property type="entry name" value="MS_channel_3rd"/>
    <property type="match status" value="1"/>
</dbReference>
<dbReference type="AlphaFoldDB" id="A0A8J6P3T3"/>
<organism evidence="11 12">
    <name type="scientific">Candidatus Desulfatibia vada</name>
    <dbReference type="NCBI Taxonomy" id="2841696"/>
    <lineage>
        <taxon>Bacteria</taxon>
        <taxon>Pseudomonadati</taxon>
        <taxon>Thermodesulfobacteriota</taxon>
        <taxon>Desulfobacteria</taxon>
        <taxon>Desulfobacterales</taxon>
        <taxon>Desulfobacterales incertae sedis</taxon>
        <taxon>Candidatus Desulfatibia</taxon>
    </lineage>
</organism>
<dbReference type="GO" id="GO:0008381">
    <property type="term" value="F:mechanosensitive monoatomic ion channel activity"/>
    <property type="evidence" value="ECO:0007669"/>
    <property type="project" value="UniProtKB-ARBA"/>
</dbReference>
<evidence type="ECO:0000256" key="3">
    <source>
        <dbReference type="ARBA" id="ARBA00022475"/>
    </source>
</evidence>
<dbReference type="InterPro" id="IPR011066">
    <property type="entry name" value="MscS_channel_C_sf"/>
</dbReference>
<comment type="subcellular location">
    <subcellularLocation>
        <location evidence="1">Cell membrane</location>
        <topology evidence="1">Multi-pass membrane protein</topology>
    </subcellularLocation>
</comment>
<dbReference type="Gene3D" id="2.30.30.60">
    <property type="match status" value="1"/>
</dbReference>
<dbReference type="InterPro" id="IPR010920">
    <property type="entry name" value="LSM_dom_sf"/>
</dbReference>
<keyword evidence="4 7" id="KW-0812">Transmembrane</keyword>
<keyword evidence="6 7" id="KW-0472">Membrane</keyword>
<gene>
    <name evidence="11" type="ORF">H8D96_14370</name>
</gene>
<dbReference type="Gene3D" id="3.30.70.100">
    <property type="match status" value="1"/>
</dbReference>
<dbReference type="PANTHER" id="PTHR30347:SF1">
    <property type="entry name" value="MECHANOSENSITIVE CHANNEL MSCK"/>
    <property type="match status" value="1"/>
</dbReference>
<dbReference type="Proteomes" id="UP000605201">
    <property type="component" value="Unassembled WGS sequence"/>
</dbReference>
<dbReference type="EMBL" id="JACNIG010000269">
    <property type="protein sequence ID" value="MBC8433091.1"/>
    <property type="molecule type" value="Genomic_DNA"/>
</dbReference>
<feature type="transmembrane region" description="Helical" evidence="7">
    <location>
        <begin position="12"/>
        <end position="32"/>
    </location>
</feature>
<name>A0A8J6P3T3_9BACT</name>